<organism evidence="2 3">
    <name type="scientific">Candidatus Enterocola intestinipullorum</name>
    <dbReference type="NCBI Taxonomy" id="2840783"/>
    <lineage>
        <taxon>Bacteria</taxon>
        <taxon>Pseudomonadati</taxon>
        <taxon>Bacteroidota</taxon>
        <taxon>Bacteroidia</taxon>
        <taxon>Bacteroidales</taxon>
        <taxon>Candidatus Enterocola</taxon>
    </lineage>
</organism>
<dbReference type="EMBL" id="JADIMR010000103">
    <property type="protein sequence ID" value="MBO8447469.1"/>
    <property type="molecule type" value="Genomic_DNA"/>
</dbReference>
<comment type="caution">
    <text evidence="2">The sequence shown here is derived from an EMBL/GenBank/DDBJ whole genome shotgun (WGS) entry which is preliminary data.</text>
</comment>
<keyword evidence="1" id="KW-1133">Transmembrane helix</keyword>
<dbReference type="Proteomes" id="UP000823637">
    <property type="component" value="Unassembled WGS sequence"/>
</dbReference>
<keyword evidence="1" id="KW-0812">Transmembrane</keyword>
<name>A0A9D9EH07_9BACT</name>
<evidence type="ECO:0000256" key="1">
    <source>
        <dbReference type="SAM" id="Phobius"/>
    </source>
</evidence>
<dbReference type="AlphaFoldDB" id="A0A9D9EH07"/>
<reference evidence="2" key="2">
    <citation type="journal article" date="2021" name="PeerJ">
        <title>Extensive microbial diversity within the chicken gut microbiome revealed by metagenomics and culture.</title>
        <authorList>
            <person name="Gilroy R."/>
            <person name="Ravi A."/>
            <person name="Getino M."/>
            <person name="Pursley I."/>
            <person name="Horton D.L."/>
            <person name="Alikhan N.F."/>
            <person name="Baker D."/>
            <person name="Gharbi K."/>
            <person name="Hall N."/>
            <person name="Watson M."/>
            <person name="Adriaenssens E.M."/>
            <person name="Foster-Nyarko E."/>
            <person name="Jarju S."/>
            <person name="Secka A."/>
            <person name="Antonio M."/>
            <person name="Oren A."/>
            <person name="Chaudhuri R.R."/>
            <person name="La Ragione R."/>
            <person name="Hildebrand F."/>
            <person name="Pallen M.J."/>
        </authorList>
    </citation>
    <scope>NUCLEOTIDE SEQUENCE</scope>
    <source>
        <strain evidence="2">D3-1215</strain>
    </source>
</reference>
<keyword evidence="1" id="KW-0472">Membrane</keyword>
<reference evidence="2" key="1">
    <citation type="submission" date="2020-10" db="EMBL/GenBank/DDBJ databases">
        <authorList>
            <person name="Gilroy R."/>
        </authorList>
    </citation>
    <scope>NUCLEOTIDE SEQUENCE</scope>
    <source>
        <strain evidence="2">D3-1215</strain>
    </source>
</reference>
<evidence type="ECO:0000313" key="2">
    <source>
        <dbReference type="EMBL" id="MBO8447469.1"/>
    </source>
</evidence>
<feature type="transmembrane region" description="Helical" evidence="1">
    <location>
        <begin position="34"/>
        <end position="56"/>
    </location>
</feature>
<gene>
    <name evidence="2" type="ORF">IAC32_06980</name>
</gene>
<protein>
    <submittedName>
        <fullName evidence="2">Uncharacterized protein</fullName>
    </submittedName>
</protein>
<accession>A0A9D9EH07</accession>
<evidence type="ECO:0000313" key="3">
    <source>
        <dbReference type="Proteomes" id="UP000823637"/>
    </source>
</evidence>
<proteinExistence type="predicted"/>
<sequence length="66" mass="7641">MEKAKENNKKSVEAHTTHCKTPDFVKKRTKNGAYFVKTTPLDLVIYLPFFLLFRILTHGKVTFAVK</sequence>